<sequence length="277" mass="31796">MSSFLADDQNPIFYTDTGGQKPAIIFIHGWTSAGSHWVGITTALRRWYRCIAIDLRGHGRTPGQGELTIARLAQDLHQLIEHLKLEKPTIVGWSMGGLTTFEYVRQFGVDNLKSIVLVDQTPCMQTSTEWTMGLFGAYTADHITSMRQLFASQQRRVLRRFAMGVVHPNRPLLRFATWFTSPYRRNYDPKALLPLAEDMADRDYRDLLASMNVPILLCYGGQSWLYPGKVGEYLHEHLPQSTLIHFERSGHCPPFEEPVKFIRTIFQFMRQQPVSHV</sequence>
<reference evidence="3 4" key="1">
    <citation type="submission" date="2015-07" db="EMBL/GenBank/DDBJ databases">
        <title>Whole genome sequence of Herpetosiphon geysericola DSM 7119.</title>
        <authorList>
            <person name="Hemp J."/>
            <person name="Ward L.M."/>
            <person name="Pace L.A."/>
            <person name="Fischer W.W."/>
        </authorList>
    </citation>
    <scope>NUCLEOTIDE SEQUENCE [LARGE SCALE GENOMIC DNA]</scope>
    <source>
        <strain evidence="3 4">DSM 7119</strain>
    </source>
</reference>
<accession>A0A0P6YGI1</accession>
<keyword evidence="1" id="KW-0378">Hydrolase</keyword>
<dbReference type="Proteomes" id="UP000050277">
    <property type="component" value="Unassembled WGS sequence"/>
</dbReference>
<protein>
    <recommendedName>
        <fullName evidence="2">AB hydrolase-1 domain-containing protein</fullName>
    </recommendedName>
</protein>
<dbReference type="OrthoDB" id="9775557at2"/>
<evidence type="ECO:0000256" key="1">
    <source>
        <dbReference type="ARBA" id="ARBA00022801"/>
    </source>
</evidence>
<dbReference type="GO" id="GO:0016020">
    <property type="term" value="C:membrane"/>
    <property type="evidence" value="ECO:0007669"/>
    <property type="project" value="TreeGrafter"/>
</dbReference>
<dbReference type="RefSeq" id="WP_054532850.1">
    <property type="nucleotide sequence ID" value="NZ_LGKP01000006.1"/>
</dbReference>
<evidence type="ECO:0000259" key="2">
    <source>
        <dbReference type="Pfam" id="PF00561"/>
    </source>
</evidence>
<feature type="domain" description="AB hydrolase-1" evidence="2">
    <location>
        <begin position="22"/>
        <end position="258"/>
    </location>
</feature>
<evidence type="ECO:0000313" key="3">
    <source>
        <dbReference type="EMBL" id="KPL91326.1"/>
    </source>
</evidence>
<proteinExistence type="predicted"/>
<dbReference type="SUPFAM" id="SSF53474">
    <property type="entry name" value="alpha/beta-Hydrolases"/>
    <property type="match status" value="1"/>
</dbReference>
<dbReference type="InterPro" id="IPR050266">
    <property type="entry name" value="AB_hydrolase_sf"/>
</dbReference>
<dbReference type="AlphaFoldDB" id="A0A0P6YGI1"/>
<comment type="caution">
    <text evidence="3">The sequence shown here is derived from an EMBL/GenBank/DDBJ whole genome shotgun (WGS) entry which is preliminary data.</text>
</comment>
<dbReference type="Pfam" id="PF00561">
    <property type="entry name" value="Abhydrolase_1"/>
    <property type="match status" value="1"/>
</dbReference>
<dbReference type="EMBL" id="LGKP01000006">
    <property type="protein sequence ID" value="KPL91326.1"/>
    <property type="molecule type" value="Genomic_DNA"/>
</dbReference>
<evidence type="ECO:0000313" key="4">
    <source>
        <dbReference type="Proteomes" id="UP000050277"/>
    </source>
</evidence>
<dbReference type="GO" id="GO:0016787">
    <property type="term" value="F:hydrolase activity"/>
    <property type="evidence" value="ECO:0007669"/>
    <property type="project" value="UniProtKB-KW"/>
</dbReference>
<dbReference type="InterPro" id="IPR000073">
    <property type="entry name" value="AB_hydrolase_1"/>
</dbReference>
<organism evidence="3 4">
    <name type="scientific">Herpetosiphon geysericola</name>
    <dbReference type="NCBI Taxonomy" id="70996"/>
    <lineage>
        <taxon>Bacteria</taxon>
        <taxon>Bacillati</taxon>
        <taxon>Chloroflexota</taxon>
        <taxon>Chloroflexia</taxon>
        <taxon>Herpetosiphonales</taxon>
        <taxon>Herpetosiphonaceae</taxon>
        <taxon>Herpetosiphon</taxon>
    </lineage>
</organism>
<dbReference type="PANTHER" id="PTHR43798:SF31">
    <property type="entry name" value="AB HYDROLASE SUPERFAMILY PROTEIN YCLE"/>
    <property type="match status" value="1"/>
</dbReference>
<dbReference type="STRING" id="70996.SE18_02555"/>
<dbReference type="PANTHER" id="PTHR43798">
    <property type="entry name" value="MONOACYLGLYCEROL LIPASE"/>
    <property type="match status" value="1"/>
</dbReference>
<name>A0A0P6YGI1_9CHLR</name>
<keyword evidence="4" id="KW-1185">Reference proteome</keyword>
<dbReference type="InterPro" id="IPR029058">
    <property type="entry name" value="AB_hydrolase_fold"/>
</dbReference>
<dbReference type="Gene3D" id="3.40.50.1820">
    <property type="entry name" value="alpha/beta hydrolase"/>
    <property type="match status" value="1"/>
</dbReference>
<gene>
    <name evidence="3" type="ORF">SE18_02555</name>
</gene>